<proteinExistence type="predicted"/>
<protein>
    <submittedName>
        <fullName evidence="2">Divergent polysaccharide deacetylase family protein</fullName>
    </submittedName>
</protein>
<dbReference type="KEGG" id="sbal:HUE88_10185"/>
<dbReference type="Gene3D" id="3.20.20.370">
    <property type="entry name" value="Glycoside hydrolase/deacetylase"/>
    <property type="match status" value="1"/>
</dbReference>
<dbReference type="RefSeq" id="WP_194368702.1">
    <property type="nucleotide sequence ID" value="NZ_CP054492.1"/>
</dbReference>
<gene>
    <name evidence="2" type="ORF">HUE88_10185</name>
</gene>
<dbReference type="PANTHER" id="PTHR30105">
    <property type="entry name" value="UNCHARACTERIZED YIBQ-RELATED"/>
    <property type="match status" value="1"/>
</dbReference>
<dbReference type="AlphaFoldDB" id="A0A7S7RML8"/>
<keyword evidence="1" id="KW-1133">Transmembrane helix</keyword>
<dbReference type="CDD" id="cd10936">
    <property type="entry name" value="CE4_DAC2"/>
    <property type="match status" value="1"/>
</dbReference>
<accession>A0A7S7RML8</accession>
<evidence type="ECO:0000313" key="2">
    <source>
        <dbReference type="EMBL" id="QOY51480.1"/>
    </source>
</evidence>
<keyword evidence="1" id="KW-0472">Membrane</keyword>
<reference evidence="2 3" key="1">
    <citation type="submission" date="2020-05" db="EMBL/GenBank/DDBJ databases">
        <title>Sulfurimonas marisnigri, sp. nov., and Sulfurimonas baltica, sp. nov., manganese oxide reducing chemolithoautotrophs of the class Epsilonproteobacteria isolated from the pelagic redoxclines of the Black and Baltic Seas and emended description of the genus Sulfurimonas.</title>
        <authorList>
            <person name="Henkel J.V."/>
            <person name="Laudan C."/>
            <person name="Werner J."/>
            <person name="Neu T."/>
            <person name="Plewe S."/>
            <person name="Sproer C."/>
            <person name="Bunk B."/>
            <person name="Schulz-Vogt H.N."/>
        </authorList>
    </citation>
    <scope>NUCLEOTIDE SEQUENCE [LARGE SCALE GENOMIC DNA]</scope>
    <source>
        <strain evidence="2 3">GD2</strain>
    </source>
</reference>
<dbReference type="InterPro" id="IPR006837">
    <property type="entry name" value="Divergent_DAC"/>
</dbReference>
<organism evidence="2 3">
    <name type="scientific">Candidatus Sulfurimonas baltica</name>
    <dbReference type="NCBI Taxonomy" id="2740404"/>
    <lineage>
        <taxon>Bacteria</taxon>
        <taxon>Pseudomonadati</taxon>
        <taxon>Campylobacterota</taxon>
        <taxon>Epsilonproteobacteria</taxon>
        <taxon>Campylobacterales</taxon>
        <taxon>Sulfurimonadaceae</taxon>
        <taxon>Sulfurimonas</taxon>
    </lineage>
</organism>
<dbReference type="EMBL" id="CP054492">
    <property type="protein sequence ID" value="QOY51480.1"/>
    <property type="molecule type" value="Genomic_DNA"/>
</dbReference>
<evidence type="ECO:0000256" key="1">
    <source>
        <dbReference type="SAM" id="Phobius"/>
    </source>
</evidence>
<keyword evidence="3" id="KW-1185">Reference proteome</keyword>
<sequence>MRKRKNKSSKKSSNILMYTAWTLAVIAIILGSLIAGYYIGYEEAKDKMVKKELRKDKKKLEMLRKLEAVSAQKDKSSVSSRLKEVLKKDEEKKLDKEPEISVKHISASHEYDDETLPNAPEREAKIVFTKPKLAIIIDDVSVKSHVNAIKSLNLPLTMSFLPPSEFRPNSAILASHENFYMVHLPMEAKSFTKEEPFTLRVADSQTKISQRIASIKKLFPNVKYINNHTGSKFTSNELAVNKLIYALKKQNIDFIDSRTIASTKVPVVMKNYGKKYMARDIFLDHELEKEYVKKQIKEAIKVAKVHGTAIAIGHPHANTIMALSESKKLFEDVELVLIDRLY</sequence>
<name>A0A7S7RML8_9BACT</name>
<dbReference type="GO" id="GO:0005975">
    <property type="term" value="P:carbohydrate metabolic process"/>
    <property type="evidence" value="ECO:0007669"/>
    <property type="project" value="InterPro"/>
</dbReference>
<keyword evidence="1" id="KW-0812">Transmembrane</keyword>
<evidence type="ECO:0000313" key="3">
    <source>
        <dbReference type="Proteomes" id="UP000593994"/>
    </source>
</evidence>
<dbReference type="Pfam" id="PF04748">
    <property type="entry name" value="Polysacc_deac_2"/>
    <property type="match status" value="1"/>
</dbReference>
<feature type="transmembrane region" description="Helical" evidence="1">
    <location>
        <begin position="20"/>
        <end position="41"/>
    </location>
</feature>
<dbReference type="InterPro" id="IPR011330">
    <property type="entry name" value="Glyco_hydro/deAcase_b/a-brl"/>
</dbReference>
<dbReference type="Proteomes" id="UP000593994">
    <property type="component" value="Chromosome"/>
</dbReference>
<dbReference type="SUPFAM" id="SSF88713">
    <property type="entry name" value="Glycoside hydrolase/deacetylase"/>
    <property type="match status" value="1"/>
</dbReference>
<dbReference type="PANTHER" id="PTHR30105:SF2">
    <property type="entry name" value="DIVERGENT POLYSACCHARIDE DEACETYLASE SUPERFAMILY"/>
    <property type="match status" value="1"/>
</dbReference>